<reference evidence="3 4" key="1">
    <citation type="submission" date="2012-11" db="EMBL/GenBank/DDBJ databases">
        <title>Whole genome sequence of Acetobacter orientalis 21F-2.</title>
        <authorList>
            <person name="Azuma Y."/>
            <person name="Higashiura N."/>
            <person name="Hirakawa H."/>
            <person name="Matsushita K."/>
        </authorList>
    </citation>
    <scope>NUCLEOTIDE SEQUENCE [LARGE SCALE GENOMIC DNA]</scope>
    <source>
        <strain evidence="3 4">21F-2</strain>
    </source>
</reference>
<evidence type="ECO:0000313" key="4">
    <source>
        <dbReference type="Proteomes" id="UP000032670"/>
    </source>
</evidence>
<comment type="caution">
    <text evidence="3">The sequence shown here is derived from an EMBL/GenBank/DDBJ whole genome shotgun (WGS) entry which is preliminary data.</text>
</comment>
<dbReference type="EMBL" id="BAMX01000010">
    <property type="protein sequence ID" value="GAN65566.1"/>
    <property type="molecule type" value="Genomic_DNA"/>
</dbReference>
<dbReference type="InterPro" id="IPR036928">
    <property type="entry name" value="AS_sf"/>
</dbReference>
<dbReference type="STRING" id="1231341.Abor_010_129"/>
<evidence type="ECO:0000313" key="3">
    <source>
        <dbReference type="EMBL" id="GAN65566.1"/>
    </source>
</evidence>
<dbReference type="Gene3D" id="3.90.1300.10">
    <property type="entry name" value="Amidase signature (AS) domain"/>
    <property type="match status" value="1"/>
</dbReference>
<dbReference type="AlphaFoldDB" id="A0A0D6NJI8"/>
<dbReference type="RefSeq" id="WP_048840600.1">
    <property type="nucleotide sequence ID" value="NZ_BAMX01000010.1"/>
</dbReference>
<dbReference type="GO" id="GO:0003824">
    <property type="term" value="F:catalytic activity"/>
    <property type="evidence" value="ECO:0007669"/>
    <property type="project" value="InterPro"/>
</dbReference>
<accession>A0A6N3SXJ8</accession>
<dbReference type="Proteomes" id="UP000032670">
    <property type="component" value="Unassembled WGS sequence"/>
</dbReference>
<gene>
    <name evidence="3" type="ORF">Abor_010_129</name>
</gene>
<name>A0A0D6NJI8_9PROT</name>
<dbReference type="Pfam" id="PF01425">
    <property type="entry name" value="Amidase"/>
    <property type="match status" value="1"/>
</dbReference>
<proteinExistence type="predicted"/>
<dbReference type="GeneID" id="76203714"/>
<dbReference type="InterPro" id="IPR000120">
    <property type="entry name" value="Amidase"/>
</dbReference>
<feature type="domain" description="Amidase" evidence="2">
    <location>
        <begin position="28"/>
        <end position="439"/>
    </location>
</feature>
<dbReference type="NCBIfam" id="NF005460">
    <property type="entry name" value="PRK07056.1"/>
    <property type="match status" value="1"/>
</dbReference>
<evidence type="ECO:0000259" key="2">
    <source>
        <dbReference type="Pfam" id="PF01425"/>
    </source>
</evidence>
<protein>
    <submittedName>
        <fullName evidence="3">Amidase</fullName>
    </submittedName>
</protein>
<sequence>MPASPPLSLLATARALAQGHTTSLTLIEQALARISAPEGEGARTFTQVHTQAARGQAAKIDAHRKAGHPLPLLAGIPMSVKDLFDEAGSTTTAGSAVLAGSPPAQHDAIAVHNAKQAGLISIGRTSMTEFAFSGVGINPHTGTPANPWQRDQRRIPGGSSSGAAISVTDGMAHIALGSDTGGSCRIPAALTGLVGYKPTASRISTVGTVPLSFTLDSLGSIGHTVACCWATDQALTGTPPLWTDCPIPEQTPAPRLGILQNYATDGLDNTVSQTYQNALRTLEKAGASLHDVTLPELAELPHINRLGGFPAPESLTWHQQLIATKAELYDPFVLKRILRGKEQTAVDYITLIQARQRLIAQATQRLGTYDAIVMPTVPCVAPKIADMSDDTLYTRTNLALLRNPTITNFLDSCAISLPCHPHGTAPVGLMAMQFNNKDAHLFRIATWLEHALAPSRG</sequence>
<dbReference type="SUPFAM" id="SSF75304">
    <property type="entry name" value="Amidase signature (AS) enzymes"/>
    <property type="match status" value="1"/>
</dbReference>
<dbReference type="PANTHER" id="PTHR11895">
    <property type="entry name" value="TRANSAMIDASE"/>
    <property type="match status" value="1"/>
</dbReference>
<evidence type="ECO:0000256" key="1">
    <source>
        <dbReference type="SAM" id="MobiDB-lite"/>
    </source>
</evidence>
<dbReference type="InterPro" id="IPR023631">
    <property type="entry name" value="Amidase_dom"/>
</dbReference>
<organism evidence="3 4">
    <name type="scientific">Acetobacter orientalis</name>
    <dbReference type="NCBI Taxonomy" id="146474"/>
    <lineage>
        <taxon>Bacteria</taxon>
        <taxon>Pseudomonadati</taxon>
        <taxon>Pseudomonadota</taxon>
        <taxon>Alphaproteobacteria</taxon>
        <taxon>Acetobacterales</taxon>
        <taxon>Acetobacteraceae</taxon>
        <taxon>Acetobacter</taxon>
    </lineage>
</organism>
<feature type="region of interest" description="Disordered" evidence="1">
    <location>
        <begin position="141"/>
        <end position="160"/>
    </location>
</feature>
<keyword evidence="4" id="KW-1185">Reference proteome</keyword>
<dbReference type="PANTHER" id="PTHR11895:SF176">
    <property type="entry name" value="AMIDASE AMID-RELATED"/>
    <property type="match status" value="1"/>
</dbReference>
<accession>A0A0D6NJI8</accession>